<evidence type="ECO:0008006" key="4">
    <source>
        <dbReference type="Google" id="ProtNLM"/>
    </source>
</evidence>
<dbReference type="Pfam" id="PF02482">
    <property type="entry name" value="Ribosomal_S30AE"/>
    <property type="match status" value="1"/>
</dbReference>
<dbReference type="Proteomes" id="UP000442694">
    <property type="component" value="Unassembled WGS sequence"/>
</dbReference>
<dbReference type="EMBL" id="WFLN01000009">
    <property type="protein sequence ID" value="KAB8028550.1"/>
    <property type="molecule type" value="Genomic_DNA"/>
</dbReference>
<name>A0A833N5U2_9BACT</name>
<sequence>MPIQVAAHGFDLTNPLKDACEAESKDKLHSIALNHIKTKWTLSIQREEQIAHLTWVDGAFNGDVTVKSTDMYNSIHQCAKKAVEQMKKSHSKKQDHHKDSRSIFYAQDIE</sequence>
<dbReference type="InterPro" id="IPR036567">
    <property type="entry name" value="RHF-like"/>
</dbReference>
<reference evidence="2 3" key="1">
    <citation type="submission" date="2019-10" db="EMBL/GenBank/DDBJ databases">
        <title>New genus of Silvanigrellaceae.</title>
        <authorList>
            <person name="Pitt A."/>
            <person name="Hahn M.W."/>
        </authorList>
    </citation>
    <scope>NUCLEOTIDE SEQUENCE [LARGE SCALE GENOMIC DNA]</scope>
    <source>
        <strain evidence="2 3">33A1-SZDP</strain>
    </source>
</reference>
<organism evidence="2 3">
    <name type="scientific">Fluviispira multicolorata</name>
    <dbReference type="NCBI Taxonomy" id="2654512"/>
    <lineage>
        <taxon>Bacteria</taxon>
        <taxon>Pseudomonadati</taxon>
        <taxon>Bdellovibrionota</taxon>
        <taxon>Oligoflexia</taxon>
        <taxon>Silvanigrellales</taxon>
        <taxon>Silvanigrellaceae</taxon>
        <taxon>Fluviispira</taxon>
    </lineage>
</organism>
<protein>
    <recommendedName>
        <fullName evidence="4">Ribosomal subunit interface protein</fullName>
    </recommendedName>
</protein>
<dbReference type="Gene3D" id="3.30.160.100">
    <property type="entry name" value="Ribosome hibernation promotion factor-like"/>
    <property type="match status" value="1"/>
</dbReference>
<accession>A0A833N5U2</accession>
<dbReference type="AlphaFoldDB" id="A0A833N5U2"/>
<gene>
    <name evidence="2" type="ORF">GCL57_12565</name>
</gene>
<evidence type="ECO:0000313" key="2">
    <source>
        <dbReference type="EMBL" id="KAB8028550.1"/>
    </source>
</evidence>
<keyword evidence="3" id="KW-1185">Reference proteome</keyword>
<dbReference type="RefSeq" id="WP_152213701.1">
    <property type="nucleotide sequence ID" value="NZ_WFLN01000009.1"/>
</dbReference>
<evidence type="ECO:0000313" key="3">
    <source>
        <dbReference type="Proteomes" id="UP000442694"/>
    </source>
</evidence>
<feature type="region of interest" description="Disordered" evidence="1">
    <location>
        <begin position="85"/>
        <end position="110"/>
    </location>
</feature>
<proteinExistence type="predicted"/>
<dbReference type="SUPFAM" id="SSF69754">
    <property type="entry name" value="Ribosome binding protein Y (YfiA homologue)"/>
    <property type="match status" value="1"/>
</dbReference>
<dbReference type="InterPro" id="IPR003489">
    <property type="entry name" value="RHF/RaiA"/>
</dbReference>
<evidence type="ECO:0000256" key="1">
    <source>
        <dbReference type="SAM" id="MobiDB-lite"/>
    </source>
</evidence>
<comment type="caution">
    <text evidence="2">The sequence shown here is derived from an EMBL/GenBank/DDBJ whole genome shotgun (WGS) entry which is preliminary data.</text>
</comment>